<dbReference type="SUPFAM" id="SSF52833">
    <property type="entry name" value="Thioredoxin-like"/>
    <property type="match status" value="1"/>
</dbReference>
<reference evidence="7" key="1">
    <citation type="journal article" date="2019" name="Int. J. Syst. Evol. Microbiol.">
        <title>The Global Catalogue of Microorganisms (GCM) 10K type strain sequencing project: providing services to taxonomists for standard genome sequencing and annotation.</title>
        <authorList>
            <consortium name="The Broad Institute Genomics Platform"/>
            <consortium name="The Broad Institute Genome Sequencing Center for Infectious Disease"/>
            <person name="Wu L."/>
            <person name="Ma J."/>
        </authorList>
    </citation>
    <scope>NUCLEOTIDE SEQUENCE [LARGE SCALE GENOMIC DNA]</scope>
    <source>
        <strain evidence="7">JCM 15974</strain>
    </source>
</reference>
<keyword evidence="3" id="KW-1015">Disulfide bond</keyword>
<dbReference type="PANTHER" id="PTHR42852">
    <property type="entry name" value="THIOL:DISULFIDE INTERCHANGE PROTEIN DSBE"/>
    <property type="match status" value="1"/>
</dbReference>
<feature type="domain" description="Thioredoxin" evidence="5">
    <location>
        <begin position="41"/>
        <end position="206"/>
    </location>
</feature>
<evidence type="ECO:0000256" key="3">
    <source>
        <dbReference type="ARBA" id="ARBA00023157"/>
    </source>
</evidence>
<dbReference type="InterPro" id="IPR036249">
    <property type="entry name" value="Thioredoxin-like_sf"/>
</dbReference>
<keyword evidence="2" id="KW-0201">Cytochrome c-type biogenesis</keyword>
<dbReference type="InterPro" id="IPR013766">
    <property type="entry name" value="Thioredoxin_domain"/>
</dbReference>
<evidence type="ECO:0000256" key="2">
    <source>
        <dbReference type="ARBA" id="ARBA00022748"/>
    </source>
</evidence>
<evidence type="ECO:0000256" key="4">
    <source>
        <dbReference type="ARBA" id="ARBA00023284"/>
    </source>
</evidence>
<dbReference type="CDD" id="cd02966">
    <property type="entry name" value="TlpA_like_family"/>
    <property type="match status" value="1"/>
</dbReference>
<dbReference type="PANTHER" id="PTHR42852:SF6">
    <property type="entry name" value="THIOL:DISULFIDE INTERCHANGE PROTEIN DSBE"/>
    <property type="match status" value="1"/>
</dbReference>
<accession>A0ABP3UIF5</accession>
<evidence type="ECO:0000313" key="6">
    <source>
        <dbReference type="EMBL" id="GAA0732174.1"/>
    </source>
</evidence>
<dbReference type="PROSITE" id="PS51352">
    <property type="entry name" value="THIOREDOXIN_2"/>
    <property type="match status" value="1"/>
</dbReference>
<protein>
    <recommendedName>
        <fullName evidence="5">Thioredoxin domain-containing protein</fullName>
    </recommendedName>
</protein>
<dbReference type="Gene3D" id="3.40.30.10">
    <property type="entry name" value="Glutaredoxin"/>
    <property type="match status" value="1"/>
</dbReference>
<dbReference type="Proteomes" id="UP001501758">
    <property type="component" value="Unassembled WGS sequence"/>
</dbReference>
<keyword evidence="7" id="KW-1185">Reference proteome</keyword>
<comment type="subcellular location">
    <subcellularLocation>
        <location evidence="1">Cell envelope</location>
    </subcellularLocation>
</comment>
<dbReference type="InterPro" id="IPR050553">
    <property type="entry name" value="Thioredoxin_ResA/DsbE_sf"/>
</dbReference>
<dbReference type="InterPro" id="IPR012336">
    <property type="entry name" value="Thioredoxin-like_fold"/>
</dbReference>
<gene>
    <name evidence="6" type="ORF">GCM10009430_45110</name>
</gene>
<name>A0ABP3UIF5_9FLAO</name>
<evidence type="ECO:0000259" key="5">
    <source>
        <dbReference type="PROSITE" id="PS51352"/>
    </source>
</evidence>
<dbReference type="EMBL" id="BAAAGE010000006">
    <property type="protein sequence ID" value="GAA0732174.1"/>
    <property type="molecule type" value="Genomic_DNA"/>
</dbReference>
<comment type="caution">
    <text evidence="6">The sequence shown here is derived from an EMBL/GenBank/DDBJ whole genome shotgun (WGS) entry which is preliminary data.</text>
</comment>
<dbReference type="Pfam" id="PF13905">
    <property type="entry name" value="Thioredoxin_8"/>
    <property type="match status" value="1"/>
</dbReference>
<proteinExistence type="predicted"/>
<keyword evidence="4" id="KW-0676">Redox-active center</keyword>
<evidence type="ECO:0000313" key="7">
    <source>
        <dbReference type="Proteomes" id="UP001501758"/>
    </source>
</evidence>
<sequence length="206" mass="23450">MIPILNQIIDMKTILAFLLVVLVSFSCNNTTDIRKTETEQNEIATITEEQKLAMAAEGKQVGSATITTIDSTFIGTDTFRGKLLVIDFWATWCSPCIKEAPMFKEIAKKYKNENVTFISISIDSNFSNWKEYVTENNWEGNNYWYGRFNKDSFAYLIYSKFNMKGEEVVGISLPKYVIISPGGKILSNADLRPSKPAFETEIKKYL</sequence>
<evidence type="ECO:0000256" key="1">
    <source>
        <dbReference type="ARBA" id="ARBA00004196"/>
    </source>
</evidence>
<organism evidence="6 7">
    <name type="scientific">Aquimarina litoralis</name>
    <dbReference type="NCBI Taxonomy" id="584605"/>
    <lineage>
        <taxon>Bacteria</taxon>
        <taxon>Pseudomonadati</taxon>
        <taxon>Bacteroidota</taxon>
        <taxon>Flavobacteriia</taxon>
        <taxon>Flavobacteriales</taxon>
        <taxon>Flavobacteriaceae</taxon>
        <taxon>Aquimarina</taxon>
    </lineage>
</organism>